<evidence type="ECO:0000313" key="9">
    <source>
        <dbReference type="EMBL" id="TDV52125.1"/>
    </source>
</evidence>
<dbReference type="EMBL" id="SOCP01000005">
    <property type="protein sequence ID" value="TDV52125.1"/>
    <property type="molecule type" value="Genomic_DNA"/>
</dbReference>
<dbReference type="PANTHER" id="PTHR36923:SF3">
    <property type="entry name" value="FERREDOXIN"/>
    <property type="match status" value="1"/>
</dbReference>
<evidence type="ECO:0000256" key="7">
    <source>
        <dbReference type="ARBA" id="ARBA00023291"/>
    </source>
</evidence>
<proteinExistence type="predicted"/>
<protein>
    <recommendedName>
        <fullName evidence="8">Ferredoxin</fullName>
    </recommendedName>
</protein>
<dbReference type="PRINTS" id="PR00352">
    <property type="entry name" value="3FE4SFRDOXIN"/>
</dbReference>
<dbReference type="RefSeq" id="WP_243866489.1">
    <property type="nucleotide sequence ID" value="NZ_SOCP01000005.1"/>
</dbReference>
<dbReference type="GO" id="GO:0005506">
    <property type="term" value="F:iron ion binding"/>
    <property type="evidence" value="ECO:0007669"/>
    <property type="project" value="UniProtKB-UniRule"/>
</dbReference>
<accession>A0A4R7VRP0</accession>
<comment type="function">
    <text evidence="8">Ferredoxins are iron-sulfur proteins that transfer electrons in a wide variety of metabolic reactions.</text>
</comment>
<organism evidence="9 10">
    <name type="scientific">Actinophytocola oryzae</name>
    <dbReference type="NCBI Taxonomy" id="502181"/>
    <lineage>
        <taxon>Bacteria</taxon>
        <taxon>Bacillati</taxon>
        <taxon>Actinomycetota</taxon>
        <taxon>Actinomycetes</taxon>
        <taxon>Pseudonocardiales</taxon>
        <taxon>Pseudonocardiaceae</taxon>
    </lineage>
</organism>
<comment type="caution">
    <text evidence="9">The sequence shown here is derived from an EMBL/GenBank/DDBJ whole genome shotgun (WGS) entry which is preliminary data.</text>
</comment>
<dbReference type="SUPFAM" id="SSF54862">
    <property type="entry name" value="4Fe-4S ferredoxins"/>
    <property type="match status" value="1"/>
</dbReference>
<evidence type="ECO:0000256" key="5">
    <source>
        <dbReference type="ARBA" id="ARBA00023004"/>
    </source>
</evidence>
<evidence type="ECO:0000256" key="2">
    <source>
        <dbReference type="ARBA" id="ARBA00022448"/>
    </source>
</evidence>
<dbReference type="InterPro" id="IPR051269">
    <property type="entry name" value="Fe-S_cluster_ET"/>
</dbReference>
<comment type="cofactor">
    <cofactor evidence="1">
        <name>[3Fe-4S] cluster</name>
        <dbReference type="ChEBI" id="CHEBI:21137"/>
    </cofactor>
</comment>
<keyword evidence="10" id="KW-1185">Reference proteome</keyword>
<dbReference type="Pfam" id="PF13370">
    <property type="entry name" value="Fer4_13"/>
    <property type="match status" value="1"/>
</dbReference>
<sequence length="71" mass="7581">MTYEIRVDPDFCGATGMCAALAPDLFRLDGTYATPVKPEIEPDELALDAADQCPTQAILVTEGGREVGPRP</sequence>
<keyword evidence="7" id="KW-0003">3Fe-4S</keyword>
<dbReference type="GO" id="GO:0009055">
    <property type="term" value="F:electron transfer activity"/>
    <property type="evidence" value="ECO:0007669"/>
    <property type="project" value="UniProtKB-UniRule"/>
</dbReference>
<evidence type="ECO:0000256" key="8">
    <source>
        <dbReference type="RuleBase" id="RU368020"/>
    </source>
</evidence>
<evidence type="ECO:0000256" key="1">
    <source>
        <dbReference type="ARBA" id="ARBA00001927"/>
    </source>
</evidence>
<evidence type="ECO:0000313" key="10">
    <source>
        <dbReference type="Proteomes" id="UP000294927"/>
    </source>
</evidence>
<reference evidence="9 10" key="1">
    <citation type="submission" date="2019-03" db="EMBL/GenBank/DDBJ databases">
        <title>Genomic Encyclopedia of Archaeal and Bacterial Type Strains, Phase II (KMG-II): from individual species to whole genera.</title>
        <authorList>
            <person name="Goeker M."/>
        </authorList>
    </citation>
    <scope>NUCLEOTIDE SEQUENCE [LARGE SCALE GENOMIC DNA]</scope>
    <source>
        <strain evidence="9 10">DSM 45499</strain>
    </source>
</reference>
<dbReference type="Gene3D" id="3.30.70.20">
    <property type="match status" value="1"/>
</dbReference>
<keyword evidence="3 8" id="KW-0479">Metal-binding</keyword>
<evidence type="ECO:0000256" key="3">
    <source>
        <dbReference type="ARBA" id="ARBA00022723"/>
    </source>
</evidence>
<dbReference type="InterPro" id="IPR001080">
    <property type="entry name" value="3Fe4S_ferredoxin"/>
</dbReference>
<name>A0A4R7VRP0_9PSEU</name>
<evidence type="ECO:0000256" key="4">
    <source>
        <dbReference type="ARBA" id="ARBA00022982"/>
    </source>
</evidence>
<evidence type="ECO:0000256" key="6">
    <source>
        <dbReference type="ARBA" id="ARBA00023014"/>
    </source>
</evidence>
<dbReference type="GO" id="GO:0051538">
    <property type="term" value="F:3 iron, 4 sulfur cluster binding"/>
    <property type="evidence" value="ECO:0007669"/>
    <property type="project" value="UniProtKB-KW"/>
</dbReference>
<keyword evidence="5 8" id="KW-0408">Iron</keyword>
<keyword evidence="6 8" id="KW-0411">Iron-sulfur</keyword>
<keyword evidence="2 8" id="KW-0813">Transport</keyword>
<dbReference type="PANTHER" id="PTHR36923">
    <property type="entry name" value="FERREDOXIN"/>
    <property type="match status" value="1"/>
</dbReference>
<dbReference type="AlphaFoldDB" id="A0A4R7VRP0"/>
<dbReference type="Proteomes" id="UP000294927">
    <property type="component" value="Unassembled WGS sequence"/>
</dbReference>
<keyword evidence="4 8" id="KW-0249">Electron transport</keyword>
<gene>
    <name evidence="9" type="ORF">CLV71_105256</name>
</gene>